<proteinExistence type="predicted"/>
<reference evidence="1" key="1">
    <citation type="submission" date="2021-01" db="EMBL/GenBank/DDBJ databases">
        <authorList>
            <person name="Corre E."/>
            <person name="Pelletier E."/>
            <person name="Niang G."/>
            <person name="Scheremetjew M."/>
            <person name="Finn R."/>
            <person name="Kale V."/>
            <person name="Holt S."/>
            <person name="Cochrane G."/>
            <person name="Meng A."/>
            <person name="Brown T."/>
            <person name="Cohen L."/>
        </authorList>
    </citation>
    <scope>NUCLEOTIDE SEQUENCE</scope>
    <source>
        <strain evidence="1">CCMP645</strain>
    </source>
</reference>
<accession>A0A7S4ETM3</accession>
<dbReference type="EMBL" id="HBIZ01005828">
    <property type="protein sequence ID" value="CAE0750750.1"/>
    <property type="molecule type" value="Transcribed_RNA"/>
</dbReference>
<sequence length="107" mass="11788">MALCLMAYVWPFASWRTYGPLQHVRKCARTLCPTVATFPWCVTPDVKHVMMAADKRPCVWRRVDDQIVRTLNGNTAPACCLGGGVVGVNASLSSLALLCMNLDICRC</sequence>
<dbReference type="AlphaFoldDB" id="A0A7S4ETM3"/>
<organism evidence="1">
    <name type="scientific">Chrysotila carterae</name>
    <name type="common">Marine alga</name>
    <name type="synonym">Syracosphaera carterae</name>
    <dbReference type="NCBI Taxonomy" id="13221"/>
    <lineage>
        <taxon>Eukaryota</taxon>
        <taxon>Haptista</taxon>
        <taxon>Haptophyta</taxon>
        <taxon>Prymnesiophyceae</taxon>
        <taxon>Isochrysidales</taxon>
        <taxon>Isochrysidaceae</taxon>
        <taxon>Chrysotila</taxon>
    </lineage>
</organism>
<protein>
    <submittedName>
        <fullName evidence="1">Uncharacterized protein</fullName>
    </submittedName>
</protein>
<gene>
    <name evidence="1" type="ORF">PCAR00345_LOCUS3335</name>
</gene>
<evidence type="ECO:0000313" key="1">
    <source>
        <dbReference type="EMBL" id="CAE0750750.1"/>
    </source>
</evidence>
<name>A0A7S4ETM3_CHRCT</name>